<keyword evidence="5 6" id="KW-0472">Membrane</keyword>
<dbReference type="InterPro" id="IPR018385">
    <property type="entry name" value="C4_dicarb_anaerob_car-like"/>
</dbReference>
<gene>
    <name evidence="7" type="ORF">EZ428_20865</name>
</gene>
<feature type="transmembrane region" description="Helical" evidence="6">
    <location>
        <begin position="199"/>
        <end position="221"/>
    </location>
</feature>
<evidence type="ECO:0000256" key="5">
    <source>
        <dbReference type="ARBA" id="ARBA00023136"/>
    </source>
</evidence>
<reference evidence="7 8" key="1">
    <citation type="submission" date="2019-02" db="EMBL/GenBank/DDBJ databases">
        <title>Pedobacter sp. RP-1-13 sp. nov., isolated from Arctic soil.</title>
        <authorList>
            <person name="Dahal R.H."/>
        </authorList>
    </citation>
    <scope>NUCLEOTIDE SEQUENCE [LARGE SCALE GENOMIC DNA]</scope>
    <source>
        <strain evidence="7 8">RP-1-13</strain>
    </source>
</reference>
<feature type="transmembrane region" description="Helical" evidence="6">
    <location>
        <begin position="444"/>
        <end position="466"/>
    </location>
</feature>
<dbReference type="PANTHER" id="PTHR43652">
    <property type="entry name" value="BASIC AMINO ACID ANTIPORTER YFCC-RELATED"/>
    <property type="match status" value="1"/>
</dbReference>
<dbReference type="Pfam" id="PF03606">
    <property type="entry name" value="DcuC"/>
    <property type="match status" value="1"/>
</dbReference>
<feature type="transmembrane region" description="Helical" evidence="6">
    <location>
        <begin position="7"/>
        <end position="28"/>
    </location>
</feature>
<comment type="subcellular location">
    <subcellularLocation>
        <location evidence="1">Cell membrane</location>
        <topology evidence="1">Multi-pass membrane protein</topology>
    </subcellularLocation>
</comment>
<keyword evidence="8" id="KW-1185">Reference proteome</keyword>
<protein>
    <submittedName>
        <fullName evidence="7">YfcC family protein</fullName>
    </submittedName>
</protein>
<feature type="transmembrane region" description="Helical" evidence="6">
    <location>
        <begin position="352"/>
        <end position="373"/>
    </location>
</feature>
<feature type="transmembrane region" description="Helical" evidence="6">
    <location>
        <begin position="393"/>
        <end position="411"/>
    </location>
</feature>
<feature type="transmembrane region" description="Helical" evidence="6">
    <location>
        <begin position="233"/>
        <end position="252"/>
    </location>
</feature>
<dbReference type="InterPro" id="IPR051679">
    <property type="entry name" value="DASS-Related_Transporters"/>
</dbReference>
<dbReference type="GO" id="GO:0005886">
    <property type="term" value="C:plasma membrane"/>
    <property type="evidence" value="ECO:0007669"/>
    <property type="project" value="UniProtKB-SubCell"/>
</dbReference>
<feature type="transmembrane region" description="Helical" evidence="6">
    <location>
        <begin position="152"/>
        <end position="170"/>
    </location>
</feature>
<dbReference type="OrthoDB" id="255482at2"/>
<keyword evidence="3 6" id="KW-0812">Transmembrane</keyword>
<evidence type="ECO:0000256" key="1">
    <source>
        <dbReference type="ARBA" id="ARBA00004651"/>
    </source>
</evidence>
<evidence type="ECO:0000256" key="3">
    <source>
        <dbReference type="ARBA" id="ARBA00022692"/>
    </source>
</evidence>
<feature type="transmembrane region" description="Helical" evidence="6">
    <location>
        <begin position="297"/>
        <end position="318"/>
    </location>
</feature>
<dbReference type="Proteomes" id="UP000292884">
    <property type="component" value="Unassembled WGS sequence"/>
</dbReference>
<accession>A0A4V6N5N4</accession>
<feature type="transmembrane region" description="Helical" evidence="6">
    <location>
        <begin position="418"/>
        <end position="438"/>
    </location>
</feature>
<evidence type="ECO:0000256" key="6">
    <source>
        <dbReference type="SAM" id="Phobius"/>
    </source>
</evidence>
<dbReference type="AlphaFoldDB" id="A0A4V6N5N4"/>
<dbReference type="EMBL" id="SJSK01000006">
    <property type="protein sequence ID" value="TCC88176.1"/>
    <property type="molecule type" value="Genomic_DNA"/>
</dbReference>
<name>A0A4V6N5N4_9SPHI</name>
<feature type="transmembrane region" description="Helical" evidence="6">
    <location>
        <begin position="176"/>
        <end position="194"/>
    </location>
</feature>
<sequence>MKKKLTLPTAITLMMCVIIIAAISTWLLPAGQYSKLTNDNNKTFIVNSKSGSVALPFTQKTLDSLSINVKLDKFIKGEISKPISIPNTYQQDTKKPQGLFSVLQAPIKGIIDSIDIVLFIMVIGGFMQVFNKTGAMLNGVTYLAHSMKGRERLLIIILTFIFSFLGGSYGMDVESIVFYPILVPLFLAAGYDLIVPLAIVFGGAAVGYISSFSNPFSTIIASNTLGVNWLDGFYERLLFFAVSTTLFIWYLLRYADKVKKNPKASLVYQSDANAHSALELDVNTKTENPTLSLKAKAYLLIFLCTFVGMICGIIYFNWWCIEMAALFLGSSILIAIIDRADEKTFVHEFIKGMESLLSVAVIVGLARGVTIILNDGMISDSILNYASHIVQHLNPVVFIVMTMVFYFFFAIPVSSSSGMAVLTMPIIGALAILLNIPGREVVNSYIYGMGIMFLITPTGSVFPALTMVNVSYNAWMKFIMPFVFGLLILGGLFLTIGIHFK</sequence>
<comment type="caution">
    <text evidence="7">The sequence shown here is derived from an EMBL/GenBank/DDBJ whole genome shotgun (WGS) entry which is preliminary data.</text>
</comment>
<evidence type="ECO:0000256" key="4">
    <source>
        <dbReference type="ARBA" id="ARBA00022989"/>
    </source>
</evidence>
<dbReference type="RefSeq" id="WP_131555144.1">
    <property type="nucleotide sequence ID" value="NZ_SJSK01000006.1"/>
</dbReference>
<evidence type="ECO:0000256" key="2">
    <source>
        <dbReference type="ARBA" id="ARBA00022475"/>
    </source>
</evidence>
<organism evidence="7 8">
    <name type="scientific">Pedobacter frigiditerrae</name>
    <dbReference type="NCBI Taxonomy" id="2530452"/>
    <lineage>
        <taxon>Bacteria</taxon>
        <taxon>Pseudomonadati</taxon>
        <taxon>Bacteroidota</taxon>
        <taxon>Sphingobacteriia</taxon>
        <taxon>Sphingobacteriales</taxon>
        <taxon>Sphingobacteriaceae</taxon>
        <taxon>Pedobacter</taxon>
    </lineage>
</organism>
<evidence type="ECO:0000313" key="7">
    <source>
        <dbReference type="EMBL" id="TCC88176.1"/>
    </source>
</evidence>
<feature type="transmembrane region" description="Helical" evidence="6">
    <location>
        <begin position="110"/>
        <end position="131"/>
    </location>
</feature>
<proteinExistence type="predicted"/>
<keyword evidence="2" id="KW-1003">Cell membrane</keyword>
<dbReference type="PANTHER" id="PTHR43652:SF6">
    <property type="entry name" value="ARGININE REPRESSOR"/>
    <property type="match status" value="1"/>
</dbReference>
<feature type="transmembrane region" description="Helical" evidence="6">
    <location>
        <begin position="478"/>
        <end position="500"/>
    </location>
</feature>
<keyword evidence="4 6" id="KW-1133">Transmembrane helix</keyword>
<evidence type="ECO:0000313" key="8">
    <source>
        <dbReference type="Proteomes" id="UP000292884"/>
    </source>
</evidence>